<feature type="compositionally biased region" description="Basic and acidic residues" evidence="1">
    <location>
        <begin position="1"/>
        <end position="12"/>
    </location>
</feature>
<reference evidence="2" key="1">
    <citation type="submission" date="2023-10" db="EMBL/GenBank/DDBJ databases">
        <title>Genome assembly of Pristionchus species.</title>
        <authorList>
            <person name="Yoshida K."/>
            <person name="Sommer R.J."/>
        </authorList>
    </citation>
    <scope>NUCLEOTIDE SEQUENCE</scope>
    <source>
        <strain evidence="2">RS5133</strain>
    </source>
</reference>
<feature type="non-terminal residue" evidence="2">
    <location>
        <position position="1"/>
    </location>
</feature>
<organism evidence="2 3">
    <name type="scientific">Pristionchus fissidentatus</name>
    <dbReference type="NCBI Taxonomy" id="1538716"/>
    <lineage>
        <taxon>Eukaryota</taxon>
        <taxon>Metazoa</taxon>
        <taxon>Ecdysozoa</taxon>
        <taxon>Nematoda</taxon>
        <taxon>Chromadorea</taxon>
        <taxon>Rhabditida</taxon>
        <taxon>Rhabditina</taxon>
        <taxon>Diplogasteromorpha</taxon>
        <taxon>Diplogasteroidea</taxon>
        <taxon>Neodiplogasteridae</taxon>
        <taxon>Pristionchus</taxon>
    </lineage>
</organism>
<feature type="compositionally biased region" description="Basic and acidic residues" evidence="1">
    <location>
        <begin position="20"/>
        <end position="41"/>
    </location>
</feature>
<feature type="non-terminal residue" evidence="2">
    <location>
        <position position="97"/>
    </location>
</feature>
<dbReference type="Proteomes" id="UP001432322">
    <property type="component" value="Unassembled WGS sequence"/>
</dbReference>
<feature type="region of interest" description="Disordered" evidence="1">
    <location>
        <begin position="1"/>
        <end position="46"/>
    </location>
</feature>
<dbReference type="EMBL" id="BTSY01000006">
    <property type="protein sequence ID" value="GMT33664.1"/>
    <property type="molecule type" value="Genomic_DNA"/>
</dbReference>
<feature type="region of interest" description="Disordered" evidence="1">
    <location>
        <begin position="74"/>
        <end position="97"/>
    </location>
</feature>
<sequence>PRVVVARDDVVRRGGPSDVIEGRKNREERRGVKKEDDEGRRIRPFRLPNLTGGSSLTRALLLPRPFHVAIRSLESPSKGVPTRIELHETHKKSDRRR</sequence>
<evidence type="ECO:0000313" key="2">
    <source>
        <dbReference type="EMBL" id="GMT33664.1"/>
    </source>
</evidence>
<dbReference type="AlphaFoldDB" id="A0AAV5WNF4"/>
<keyword evidence="3" id="KW-1185">Reference proteome</keyword>
<protein>
    <recommendedName>
        <fullName evidence="4">Ribosomal protein</fullName>
    </recommendedName>
</protein>
<evidence type="ECO:0000256" key="1">
    <source>
        <dbReference type="SAM" id="MobiDB-lite"/>
    </source>
</evidence>
<gene>
    <name evidence="2" type="ORF">PFISCL1PPCAC_24961</name>
</gene>
<name>A0AAV5WNF4_9BILA</name>
<evidence type="ECO:0000313" key="3">
    <source>
        <dbReference type="Proteomes" id="UP001432322"/>
    </source>
</evidence>
<comment type="caution">
    <text evidence="2">The sequence shown here is derived from an EMBL/GenBank/DDBJ whole genome shotgun (WGS) entry which is preliminary data.</text>
</comment>
<proteinExistence type="predicted"/>
<evidence type="ECO:0008006" key="4">
    <source>
        <dbReference type="Google" id="ProtNLM"/>
    </source>
</evidence>
<accession>A0AAV5WNF4</accession>